<feature type="compositionally biased region" description="Low complexity" evidence="1">
    <location>
        <begin position="27"/>
        <end position="47"/>
    </location>
</feature>
<feature type="compositionally biased region" description="Basic and acidic residues" evidence="1">
    <location>
        <begin position="296"/>
        <end position="307"/>
    </location>
</feature>
<evidence type="ECO:0000313" key="3">
    <source>
        <dbReference type="Proteomes" id="UP000750711"/>
    </source>
</evidence>
<dbReference type="AlphaFoldDB" id="A0A9P8LGE9"/>
<name>A0A9P8LGE9_9PEZI</name>
<keyword evidence="3" id="KW-1185">Reference proteome</keyword>
<evidence type="ECO:0000313" key="2">
    <source>
        <dbReference type="EMBL" id="KAH0565390.1"/>
    </source>
</evidence>
<dbReference type="EMBL" id="JAGHQM010000100">
    <property type="protein sequence ID" value="KAH0565390.1"/>
    <property type="molecule type" value="Genomic_DNA"/>
</dbReference>
<comment type="caution">
    <text evidence="2">The sequence shown here is derived from an EMBL/GenBank/DDBJ whole genome shotgun (WGS) entry which is preliminary data.</text>
</comment>
<accession>A0A9P8LGE9</accession>
<reference evidence="2" key="1">
    <citation type="submission" date="2021-03" db="EMBL/GenBank/DDBJ databases">
        <title>Comparative genomics and phylogenomic investigation of the class Geoglossomycetes provide insights into ecological specialization and systematics.</title>
        <authorList>
            <person name="Melie T."/>
            <person name="Pirro S."/>
            <person name="Miller A.N."/>
            <person name="Quandt A."/>
        </authorList>
    </citation>
    <scope>NUCLEOTIDE SEQUENCE</scope>
    <source>
        <strain evidence="2">CAQ_001_2017</strain>
    </source>
</reference>
<feature type="compositionally biased region" description="Basic residues" evidence="1">
    <location>
        <begin position="17"/>
        <end position="26"/>
    </location>
</feature>
<dbReference type="Proteomes" id="UP000750711">
    <property type="component" value="Unassembled WGS sequence"/>
</dbReference>
<feature type="region of interest" description="Disordered" evidence="1">
    <location>
        <begin position="273"/>
        <end position="307"/>
    </location>
</feature>
<feature type="region of interest" description="Disordered" evidence="1">
    <location>
        <begin position="1"/>
        <end position="61"/>
    </location>
</feature>
<gene>
    <name evidence="2" type="ORF">GP486_001224</name>
</gene>
<sequence length="319" mass="33659">MTVDFGPSIEPFTSEHLRRRGTHQKRAPNSSASATRSPSPSAASQSFPNPPSSSPSSTSASKDLSFSALNTQIFPPTFPGASLVGARGSVELTHGSFTVSSNGSDFLNSFMNAGLVKLTANNFSARIELETAVQSSQQLDLPFQATSGDIGLTFSAAFRPQLLLGIEILDGIGQADASFFLDLPQVSVTIEQLTNIAKTCTPSNATNNIGDALGHIFGNLTHVSPSVDLDVGVGLVAELEINGLGPSTETEWRITSTKYPLPTACLSYNQRDQTFAPATDPPSTQTANPGGGKANRKGDGTRTKNPFEDSSLYHFVAEY</sequence>
<organism evidence="2 3">
    <name type="scientific">Trichoglossum hirsutum</name>
    <dbReference type="NCBI Taxonomy" id="265104"/>
    <lineage>
        <taxon>Eukaryota</taxon>
        <taxon>Fungi</taxon>
        <taxon>Dikarya</taxon>
        <taxon>Ascomycota</taxon>
        <taxon>Pezizomycotina</taxon>
        <taxon>Geoglossomycetes</taxon>
        <taxon>Geoglossales</taxon>
        <taxon>Geoglossaceae</taxon>
        <taxon>Trichoglossum</taxon>
    </lineage>
</organism>
<evidence type="ECO:0000256" key="1">
    <source>
        <dbReference type="SAM" id="MobiDB-lite"/>
    </source>
</evidence>
<proteinExistence type="predicted"/>
<protein>
    <submittedName>
        <fullName evidence="2">Uncharacterized protein</fullName>
    </submittedName>
</protein>